<dbReference type="PANTHER" id="PTHR45640">
    <property type="entry name" value="HEAT SHOCK PROTEIN HSP-12.2-RELATED"/>
    <property type="match status" value="1"/>
</dbReference>
<name>A0ABM0MC18_SACKO</name>
<reference evidence="6" key="1">
    <citation type="submission" date="2025-08" db="UniProtKB">
        <authorList>
            <consortium name="RefSeq"/>
        </authorList>
    </citation>
    <scope>IDENTIFICATION</scope>
    <source>
        <tissue evidence="6">Testes</tissue>
    </source>
</reference>
<dbReference type="PANTHER" id="PTHR45640:SF26">
    <property type="entry name" value="RE23625P"/>
    <property type="match status" value="1"/>
</dbReference>
<gene>
    <name evidence="6" type="primary">LOC100371573</name>
</gene>
<dbReference type="CDD" id="cd06526">
    <property type="entry name" value="metazoan_ACD"/>
    <property type="match status" value="1"/>
</dbReference>
<dbReference type="SUPFAM" id="SSF49764">
    <property type="entry name" value="HSP20-like chaperones"/>
    <property type="match status" value="1"/>
</dbReference>
<protein>
    <submittedName>
        <fullName evidence="6">Alpha-crystallin A chain-like</fullName>
    </submittedName>
</protein>
<comment type="similarity">
    <text evidence="1 2">Belongs to the small heat shock protein (HSP20) family.</text>
</comment>
<dbReference type="InterPro" id="IPR002068">
    <property type="entry name" value="A-crystallin/Hsp20_dom"/>
</dbReference>
<dbReference type="PROSITE" id="PS01031">
    <property type="entry name" value="SHSP"/>
    <property type="match status" value="1"/>
</dbReference>
<organism evidence="5 6">
    <name type="scientific">Saccoglossus kowalevskii</name>
    <name type="common">Acorn worm</name>
    <dbReference type="NCBI Taxonomy" id="10224"/>
    <lineage>
        <taxon>Eukaryota</taxon>
        <taxon>Metazoa</taxon>
        <taxon>Hemichordata</taxon>
        <taxon>Enteropneusta</taxon>
        <taxon>Harrimaniidae</taxon>
        <taxon>Saccoglossus</taxon>
    </lineage>
</organism>
<dbReference type="Proteomes" id="UP000694865">
    <property type="component" value="Unplaced"/>
</dbReference>
<evidence type="ECO:0000256" key="2">
    <source>
        <dbReference type="RuleBase" id="RU003616"/>
    </source>
</evidence>
<keyword evidence="5" id="KW-1185">Reference proteome</keyword>
<dbReference type="Pfam" id="PF00011">
    <property type="entry name" value="HSP20"/>
    <property type="match status" value="1"/>
</dbReference>
<feature type="region of interest" description="Disordered" evidence="3">
    <location>
        <begin position="151"/>
        <end position="183"/>
    </location>
</feature>
<feature type="domain" description="SHSP" evidence="4">
    <location>
        <begin position="59"/>
        <end position="169"/>
    </location>
</feature>
<dbReference type="GeneID" id="100371573"/>
<evidence type="ECO:0000256" key="1">
    <source>
        <dbReference type="PROSITE-ProRule" id="PRU00285"/>
    </source>
</evidence>
<dbReference type="InterPro" id="IPR001436">
    <property type="entry name" value="Alpha-crystallin/sHSP_animal"/>
</dbReference>
<evidence type="ECO:0000256" key="3">
    <source>
        <dbReference type="SAM" id="MobiDB-lite"/>
    </source>
</evidence>
<dbReference type="PRINTS" id="PR00299">
    <property type="entry name" value="ACRYSTALLIN"/>
</dbReference>
<evidence type="ECO:0000313" key="6">
    <source>
        <dbReference type="RefSeq" id="XP_006817559.1"/>
    </source>
</evidence>
<feature type="compositionally biased region" description="Basic and acidic residues" evidence="3">
    <location>
        <begin position="168"/>
        <end position="183"/>
    </location>
</feature>
<dbReference type="Gene3D" id="2.60.40.790">
    <property type="match status" value="1"/>
</dbReference>
<accession>A0ABM0MC18</accession>
<evidence type="ECO:0000259" key="4">
    <source>
        <dbReference type="PROSITE" id="PS01031"/>
    </source>
</evidence>
<proteinExistence type="inferred from homology"/>
<sequence length="183" mass="21225">MSRVPFTHPMFEGFDFPASQVFDEEVSRMRERMRANMERSVTESPSLFRGYFVSPVQQQSPTALQRRISTQEDDQDKFRVVLDVQHFKPEELEVKLVENKLMVHAKHEDKEDEHGSISREFTRYYVLPDDTNLDEIKSYFSKDGILTLEAPKLKSVEGQPEDPIPIPIKREDPKPVEGAAAKE</sequence>
<evidence type="ECO:0000313" key="5">
    <source>
        <dbReference type="Proteomes" id="UP000694865"/>
    </source>
</evidence>
<dbReference type="InterPro" id="IPR008978">
    <property type="entry name" value="HSP20-like_chaperone"/>
</dbReference>
<dbReference type="RefSeq" id="XP_006817559.1">
    <property type="nucleotide sequence ID" value="XM_006817496.1"/>
</dbReference>